<proteinExistence type="predicted"/>
<reference evidence="1" key="1">
    <citation type="submission" date="2020-08" db="EMBL/GenBank/DDBJ databases">
        <authorList>
            <person name="Uke A."/>
            <person name="Chhe C."/>
            <person name="Baramee S."/>
            <person name="Kosugi A."/>
        </authorList>
    </citation>
    <scope>NUCLEOTIDE SEQUENCE</scope>
    <source>
        <strain evidence="1">DA-C8</strain>
    </source>
</reference>
<dbReference type="Gene3D" id="3.30.420.40">
    <property type="match status" value="1"/>
</dbReference>
<evidence type="ECO:0008006" key="3">
    <source>
        <dbReference type="Google" id="ProtNLM"/>
    </source>
</evidence>
<comment type="caution">
    <text evidence="1">The sequence shown here is derived from an EMBL/GenBank/DDBJ whole genome shotgun (WGS) entry which is preliminary data.</text>
</comment>
<reference evidence="1" key="2">
    <citation type="journal article" date="2021" name="Data Brief">
        <title>Draft genome sequence data of the facultative, thermophilic, xylanolytic bacterium Paenibacillus sp. strain DA-C8.</title>
        <authorList>
            <person name="Chhe C."/>
            <person name="Uke A."/>
            <person name="Baramee S."/>
            <person name="Ungkulpasvich U."/>
            <person name="Tachaapaikoon C."/>
            <person name="Pason P."/>
            <person name="Waeonukul R."/>
            <person name="Ratanakhanokchai K."/>
            <person name="Kosugi A."/>
        </authorList>
    </citation>
    <scope>NUCLEOTIDE SEQUENCE</scope>
    <source>
        <strain evidence="1">DA-C8</strain>
    </source>
</reference>
<dbReference type="Proteomes" id="UP000654993">
    <property type="component" value="Unassembled WGS sequence"/>
</dbReference>
<evidence type="ECO:0000313" key="2">
    <source>
        <dbReference type="Proteomes" id="UP000654993"/>
    </source>
</evidence>
<keyword evidence="2" id="KW-1185">Reference proteome</keyword>
<protein>
    <recommendedName>
        <fullName evidence="3">Type IV pilus assembly protein PilM</fullName>
    </recommendedName>
</protein>
<name>A0A916QG05_9BACL</name>
<dbReference type="InterPro" id="IPR050696">
    <property type="entry name" value="FtsA/MreB"/>
</dbReference>
<gene>
    <name evidence="1" type="ORF">PRECH8_16540</name>
</gene>
<dbReference type="AlphaFoldDB" id="A0A916QG05"/>
<organism evidence="1 2">
    <name type="scientific">Insulibacter thermoxylanivorax</name>
    <dbReference type="NCBI Taxonomy" id="2749268"/>
    <lineage>
        <taxon>Bacteria</taxon>
        <taxon>Bacillati</taxon>
        <taxon>Bacillota</taxon>
        <taxon>Bacilli</taxon>
        <taxon>Bacillales</taxon>
        <taxon>Paenibacillaceae</taxon>
        <taxon>Insulibacter</taxon>
    </lineage>
</organism>
<sequence length="314" mass="35408">MDNHAKVVVVEYTGKKLRVQQHEMVQLEQGSVRNGRIENEEAVVSKLKEIVRDLKLQDAGVTLAVPASSAVMRRSVYPMLKDKELRNRIEVDLLAREQLPFKDPVFDYVRLGPPAVNEAAAAAEGNKSKGNNKGEEEVLIFTTPLEVVDSYARLAEEAGLEPRAVELAPLSLFRLLLLTESNLPERFMLIHAELDHADLCIFENGIPVFMRQQMMPQQYVLDSDSDRVSVYGRNLTIEISRILNYYKYSISKNQEDVQHLLISSEHDWLPTLIEQINGSFDGQVQPLMLESAIANYQAVYHSYTVPIGLAMKGA</sequence>
<dbReference type="Pfam" id="PF11104">
    <property type="entry name" value="PilM_2"/>
    <property type="match status" value="1"/>
</dbReference>
<evidence type="ECO:0000313" key="1">
    <source>
        <dbReference type="EMBL" id="GFR38358.1"/>
    </source>
</evidence>
<dbReference type="InterPro" id="IPR005883">
    <property type="entry name" value="PilM"/>
</dbReference>
<dbReference type="PANTHER" id="PTHR32432:SF3">
    <property type="entry name" value="ETHANOLAMINE UTILIZATION PROTEIN EUTJ"/>
    <property type="match status" value="1"/>
</dbReference>
<dbReference type="PANTHER" id="PTHR32432">
    <property type="entry name" value="CELL DIVISION PROTEIN FTSA-RELATED"/>
    <property type="match status" value="1"/>
</dbReference>
<accession>A0A916QG05</accession>
<dbReference type="RefSeq" id="WP_200966611.1">
    <property type="nucleotide sequence ID" value="NZ_BMAQ01000017.1"/>
</dbReference>
<dbReference type="EMBL" id="BMAQ01000017">
    <property type="protein sequence ID" value="GFR38358.1"/>
    <property type="molecule type" value="Genomic_DNA"/>
</dbReference>